<keyword evidence="6" id="KW-1003">Cell membrane</keyword>
<evidence type="ECO:0000256" key="13">
    <source>
        <dbReference type="SAM" id="Phobius"/>
    </source>
</evidence>
<dbReference type="EMBL" id="KK121079">
    <property type="protein sequence ID" value="KFM79695.1"/>
    <property type="molecule type" value="Genomic_DNA"/>
</dbReference>
<evidence type="ECO:0000256" key="11">
    <source>
        <dbReference type="ARBA" id="ARBA00023034"/>
    </source>
</evidence>
<feature type="transmembrane region" description="Helical" evidence="13">
    <location>
        <begin position="121"/>
        <end position="144"/>
    </location>
</feature>
<evidence type="ECO:0000256" key="1">
    <source>
        <dbReference type="ARBA" id="ARBA00004651"/>
    </source>
</evidence>
<feature type="transmembrane region" description="Helical" evidence="13">
    <location>
        <begin position="39"/>
        <end position="58"/>
    </location>
</feature>
<protein>
    <recommendedName>
        <fullName evidence="4">Sugar transporter SWEET1</fullName>
    </recommendedName>
</protein>
<evidence type="ECO:0000256" key="6">
    <source>
        <dbReference type="ARBA" id="ARBA00022475"/>
    </source>
</evidence>
<dbReference type="OrthoDB" id="409725at2759"/>
<keyword evidence="9" id="KW-0677">Repeat</keyword>
<dbReference type="GO" id="GO:0000139">
    <property type="term" value="C:Golgi membrane"/>
    <property type="evidence" value="ECO:0007669"/>
    <property type="project" value="UniProtKB-SubCell"/>
</dbReference>
<keyword evidence="5" id="KW-0813">Transport</keyword>
<dbReference type="Gene3D" id="1.20.1280.290">
    <property type="match status" value="2"/>
</dbReference>
<feature type="transmembrane region" description="Helical" evidence="13">
    <location>
        <begin position="96"/>
        <end position="115"/>
    </location>
</feature>
<feature type="transmembrane region" description="Helical" evidence="13">
    <location>
        <begin position="183"/>
        <end position="204"/>
    </location>
</feature>
<evidence type="ECO:0000256" key="10">
    <source>
        <dbReference type="ARBA" id="ARBA00022989"/>
    </source>
</evidence>
<feature type="non-terminal residue" evidence="14">
    <location>
        <position position="213"/>
    </location>
</feature>
<comment type="subcellular location">
    <subcellularLocation>
        <location evidence="1">Cell membrane</location>
        <topology evidence="1">Multi-pass membrane protein</topology>
    </subcellularLocation>
    <subcellularLocation>
        <location evidence="2">Golgi apparatus membrane</location>
        <topology evidence="2">Multi-pass membrane protein</topology>
    </subcellularLocation>
</comment>
<feature type="transmembrane region" description="Helical" evidence="13">
    <location>
        <begin position="6"/>
        <end position="27"/>
    </location>
</feature>
<dbReference type="PANTHER" id="PTHR10791:SF112">
    <property type="entry name" value="SUGAR TRANSPORTER SWEET1"/>
    <property type="match status" value="1"/>
</dbReference>
<keyword evidence="8 13" id="KW-0812">Transmembrane</keyword>
<keyword evidence="15" id="KW-1185">Reference proteome</keyword>
<reference evidence="14 15" key="1">
    <citation type="submission" date="2013-11" db="EMBL/GenBank/DDBJ databases">
        <title>Genome sequencing of Stegodyphus mimosarum.</title>
        <authorList>
            <person name="Bechsgaard J."/>
        </authorList>
    </citation>
    <scope>NUCLEOTIDE SEQUENCE [LARGE SCALE GENOMIC DNA]</scope>
</reference>
<dbReference type="GO" id="GO:0051119">
    <property type="term" value="F:sugar transmembrane transporter activity"/>
    <property type="evidence" value="ECO:0007669"/>
    <property type="project" value="InterPro"/>
</dbReference>
<evidence type="ECO:0000256" key="3">
    <source>
        <dbReference type="ARBA" id="ARBA00007809"/>
    </source>
</evidence>
<keyword evidence="11" id="KW-0333">Golgi apparatus</keyword>
<feature type="transmembrane region" description="Helical" evidence="13">
    <location>
        <begin position="70"/>
        <end position="89"/>
    </location>
</feature>
<keyword evidence="7 14" id="KW-0762">Sugar transport</keyword>
<dbReference type="InterPro" id="IPR047664">
    <property type="entry name" value="SWEET"/>
</dbReference>
<feature type="transmembrane region" description="Helical" evidence="13">
    <location>
        <begin position="156"/>
        <end position="177"/>
    </location>
</feature>
<dbReference type="PANTHER" id="PTHR10791">
    <property type="entry name" value="RAG1-ACTIVATING PROTEIN 1"/>
    <property type="match status" value="1"/>
</dbReference>
<evidence type="ECO:0000256" key="8">
    <source>
        <dbReference type="ARBA" id="ARBA00022692"/>
    </source>
</evidence>
<proteinExistence type="inferred from homology"/>
<comment type="similarity">
    <text evidence="3">Belongs to the SWEET sugar transporter family.</text>
</comment>
<name>A0A087UQQ6_STEMI</name>
<evidence type="ECO:0000256" key="12">
    <source>
        <dbReference type="ARBA" id="ARBA00023136"/>
    </source>
</evidence>
<dbReference type="GO" id="GO:0005886">
    <property type="term" value="C:plasma membrane"/>
    <property type="evidence" value="ECO:0007669"/>
    <property type="project" value="UniProtKB-SubCell"/>
</dbReference>
<sequence>MDLILIVGNVALICTIASNFAGLPLCFEYAKKKTTSNASVLPFLAGVTSCSLWFQYGVVTGDFTLELVNIISTFLQFCYVTCFYIYTPYKPHTKKLITAASIFLFFTYVYCFQLTENHSTAVQILGIFGCISSILTCAAPLASIGQVLKTKSTESLPFPIILATFIVAALWLFYGFLKQDTFLQIPNAIGAMLSGFQLSLFVIFPGNPSKTGL</sequence>
<dbReference type="OMA" id="MEMGVAK"/>
<accession>A0A087UQQ6</accession>
<keyword evidence="10 13" id="KW-1133">Transmembrane helix</keyword>
<evidence type="ECO:0000256" key="4">
    <source>
        <dbReference type="ARBA" id="ARBA00021741"/>
    </source>
</evidence>
<organism evidence="14 15">
    <name type="scientific">Stegodyphus mimosarum</name>
    <name type="common">African social velvet spider</name>
    <dbReference type="NCBI Taxonomy" id="407821"/>
    <lineage>
        <taxon>Eukaryota</taxon>
        <taxon>Metazoa</taxon>
        <taxon>Ecdysozoa</taxon>
        <taxon>Arthropoda</taxon>
        <taxon>Chelicerata</taxon>
        <taxon>Arachnida</taxon>
        <taxon>Araneae</taxon>
        <taxon>Araneomorphae</taxon>
        <taxon>Entelegynae</taxon>
        <taxon>Eresoidea</taxon>
        <taxon>Eresidae</taxon>
        <taxon>Stegodyphus</taxon>
    </lineage>
</organism>
<evidence type="ECO:0000313" key="15">
    <source>
        <dbReference type="Proteomes" id="UP000054359"/>
    </source>
</evidence>
<dbReference type="Proteomes" id="UP000054359">
    <property type="component" value="Unassembled WGS sequence"/>
</dbReference>
<evidence type="ECO:0000256" key="5">
    <source>
        <dbReference type="ARBA" id="ARBA00022448"/>
    </source>
</evidence>
<evidence type="ECO:0000256" key="2">
    <source>
        <dbReference type="ARBA" id="ARBA00004653"/>
    </source>
</evidence>
<dbReference type="InterPro" id="IPR004316">
    <property type="entry name" value="SWEET_rpt"/>
</dbReference>
<dbReference type="AlphaFoldDB" id="A0A087UQQ6"/>
<gene>
    <name evidence="14" type="ORF">X975_16271</name>
</gene>
<keyword evidence="12 13" id="KW-0472">Membrane</keyword>
<dbReference type="FunFam" id="1.20.1280.290:FF:000004">
    <property type="entry name" value="Sugar transporter SWEET"/>
    <property type="match status" value="1"/>
</dbReference>
<evidence type="ECO:0000313" key="14">
    <source>
        <dbReference type="EMBL" id="KFM79695.1"/>
    </source>
</evidence>
<evidence type="ECO:0000256" key="7">
    <source>
        <dbReference type="ARBA" id="ARBA00022597"/>
    </source>
</evidence>
<evidence type="ECO:0000256" key="9">
    <source>
        <dbReference type="ARBA" id="ARBA00022737"/>
    </source>
</evidence>
<dbReference type="Pfam" id="PF03083">
    <property type="entry name" value="MtN3_slv"/>
    <property type="match status" value="2"/>
</dbReference>